<dbReference type="InterPro" id="IPR027417">
    <property type="entry name" value="P-loop_NTPase"/>
</dbReference>
<keyword evidence="2" id="KW-1185">Reference proteome</keyword>
<reference evidence="1 2" key="1">
    <citation type="journal article" date="2018" name="Genome Announc.">
        <title>Ignatzschineria cameli sp. nov., isolated from necrotic foot tissue of dromedaries (Camelus dromedarius) and associated maggots (Wohlfahrtia species) in Dubai.</title>
        <authorList>
            <person name="Tsang C.C."/>
            <person name="Tang J.Y."/>
            <person name="Fong J.Y."/>
            <person name="Kinne J."/>
            <person name="Lee H.H."/>
            <person name="Joseph M."/>
            <person name="Jose S."/>
            <person name="Schuster R.K."/>
            <person name="Tang Y."/>
            <person name="Sivakumar S."/>
            <person name="Chen J.H."/>
            <person name="Teng J.L."/>
            <person name="Lau S.K."/>
            <person name="Wernery U."/>
            <person name="Woo P.C."/>
        </authorList>
    </citation>
    <scope>NUCLEOTIDE SEQUENCE [LARGE SCALE GENOMIC DNA]</scope>
    <source>
        <strain evidence="1 2">KCTC 22643</strain>
    </source>
</reference>
<organism evidence="1 2">
    <name type="scientific">Ignatzschineria indica</name>
    <dbReference type="NCBI Taxonomy" id="472583"/>
    <lineage>
        <taxon>Bacteria</taxon>
        <taxon>Pseudomonadati</taxon>
        <taxon>Pseudomonadota</taxon>
        <taxon>Gammaproteobacteria</taxon>
        <taxon>Cardiobacteriales</taxon>
        <taxon>Ignatzschineriaceae</taxon>
        <taxon>Ignatzschineria</taxon>
    </lineage>
</organism>
<dbReference type="InterPro" id="IPR006517">
    <property type="entry name" value="Phage_terminase_lsu-like_C"/>
</dbReference>
<dbReference type="AlphaFoldDB" id="A0A2U2AMS0"/>
<accession>A0A2U2AMS0</accession>
<dbReference type="RefSeq" id="WP_109235682.1">
    <property type="nucleotide sequence ID" value="NZ_BMXZ01000001.1"/>
</dbReference>
<evidence type="ECO:0008006" key="3">
    <source>
        <dbReference type="Google" id="ProtNLM"/>
    </source>
</evidence>
<evidence type="ECO:0000313" key="1">
    <source>
        <dbReference type="EMBL" id="PWD84512.1"/>
    </source>
</evidence>
<sequence>MRKDDFLKEIQELAIALKERIEAEVDGFDLDPVARKERIDAVNDPVTGYEFFVNNYFPHYIRTPSKSRLHAELFKLLPEMIDSEEPQYLALAAPRGEAKSTMVTRLFTLWNIIRNCKKFIVIVMDSIDQAFPMLEAIKAELEFNPRLKSDFPDEVGKGRVWQVGTIVTAKGIKVQVAGSGKRLRGLVHGAYRPDLVIGDDLENDENVASKEQRDKLHSWFNKTLMPLGEVGGKIDFVIIGTILHYDSLLNRLLSNPFWKAYRFKSLIEWPNNMSLWDKWEEIYRNEGEAPAKAFYEAHYDEMNDGAVLSWPARTLLSLMIIRARDGHDTFDSEQQNDPVSSEHALFNDAIQYWNDLPDGLVYFASCDPSLGKEGRRKDPSAILAGGYDRETGKLYVVEAEIKKRLPDRIIMDVIEMQKRRRQIIAWSFETVQFQEFLMAELVKAAAKQHIHVPAVPIKPTTDKMLRIESLQPHMKNGFILLHPSQTTLITQLKHFPMADHDDGPDALHMLWEIARKRSQIYEFESIENGHMIDLDDDNSFFNR</sequence>
<dbReference type="Gene3D" id="3.30.420.240">
    <property type="match status" value="1"/>
</dbReference>
<dbReference type="Proteomes" id="UP000244948">
    <property type="component" value="Unassembled WGS sequence"/>
</dbReference>
<dbReference type="EMBL" id="QEWR01000002">
    <property type="protein sequence ID" value="PWD84512.1"/>
    <property type="molecule type" value="Genomic_DNA"/>
</dbReference>
<dbReference type="NCBIfam" id="TIGR01630">
    <property type="entry name" value="psiM2_ORF9"/>
    <property type="match status" value="1"/>
</dbReference>
<evidence type="ECO:0000313" key="2">
    <source>
        <dbReference type="Proteomes" id="UP000244948"/>
    </source>
</evidence>
<proteinExistence type="predicted"/>
<dbReference type="Gene3D" id="3.40.50.300">
    <property type="entry name" value="P-loop containing nucleotide triphosphate hydrolases"/>
    <property type="match status" value="1"/>
</dbReference>
<name>A0A2U2AMS0_9GAMM</name>
<comment type="caution">
    <text evidence="1">The sequence shown here is derived from an EMBL/GenBank/DDBJ whole genome shotgun (WGS) entry which is preliminary data.</text>
</comment>
<protein>
    <recommendedName>
        <fullName evidence="3">Terminase large subunit gp17-like C-terminal domain-containing protein</fullName>
    </recommendedName>
</protein>
<gene>
    <name evidence="1" type="ORF">DC082_02950</name>
</gene>